<proteinExistence type="predicted"/>
<dbReference type="Pfam" id="PF07833">
    <property type="entry name" value="Cu_amine_oxidN1"/>
    <property type="match status" value="1"/>
</dbReference>
<evidence type="ECO:0000259" key="3">
    <source>
        <dbReference type="Pfam" id="PF07833"/>
    </source>
</evidence>
<dbReference type="CDD" id="cd05379">
    <property type="entry name" value="CAP_bacterial"/>
    <property type="match status" value="1"/>
</dbReference>
<evidence type="ECO:0008006" key="6">
    <source>
        <dbReference type="Google" id="ProtNLM"/>
    </source>
</evidence>
<dbReference type="OrthoDB" id="2079255at2"/>
<evidence type="ECO:0000313" key="4">
    <source>
        <dbReference type="EMBL" id="BBI35541.1"/>
    </source>
</evidence>
<sequence>MKKTLKGLLLVLVFGLLNHLGYATVSASESSNAAAFSDNRIQVYVNNDRSLTFKGITNSSESAVTIYISNSYAMQETGNPFTGDETYEPAIGADRTFTVTTKPLSYKFQATITFGTWENDFHHDPIIVNINPTEITDYAYKKYQIEALNYVNEIRAKIGVKPVKLNAYVTKAAENHAKYISINKTLWDGLEVHFERAGKVGYTGATPTDRIIAAGGFQSAGEIVTGASTAKAAIDSWLDTAYHREPLVDPNATEFGFGIEQGAAVLNMVTGTGNKDISVFPYDGMNNVALSFFGESEIPNPIKKYDLVHSGYIITFNHPADLTDSIKATIKNSNGDKIPFFQEYAGTLFLYPARELSYDETYTVSVDYEINGNKQNKTWSFKTIKHSFSKAEQEAYDKGVKVSINGKNIYNFDQSPVIVDKNVYIPLRGVFEMLNAKVTWDPKTRTVIVNKQQTEIKLTIGDTKAFVNGKMVKLGAAPFVKMNSTFVPIRFVSEAIGAEVKWDGATQTVHIKADLGEPESLTDYVHNKMVKHMAPIKEIGLKYGYILDEDYIDSGWYSFKQGDDETALFYDVGSNDPFIHRLSIIRIFPETEDKILDVMKEIMEKQTNTKLVGLKELLKKVVNEKEDVDATVQINGVKMRYSMSHNPQSGQFEFNIFY</sequence>
<evidence type="ECO:0000259" key="2">
    <source>
        <dbReference type="Pfam" id="PF00188"/>
    </source>
</evidence>
<dbReference type="RefSeq" id="WP_130614304.1">
    <property type="nucleotide sequence ID" value="NZ_AP019400.1"/>
</dbReference>
<dbReference type="EMBL" id="AP019400">
    <property type="protein sequence ID" value="BBI35541.1"/>
    <property type="molecule type" value="Genomic_DNA"/>
</dbReference>
<reference evidence="4 5" key="1">
    <citation type="submission" date="2019-01" db="EMBL/GenBank/DDBJ databases">
        <title>Complete genome sequence of Cohnella hallensis HS21 isolated from Korean fir (Abies koreana) rhizospheric soil.</title>
        <authorList>
            <person name="Jiang L."/>
            <person name="Kang S.W."/>
            <person name="Kim S."/>
            <person name="Jung J."/>
            <person name="Kim C.Y."/>
            <person name="Kim D.H."/>
            <person name="Kim S.W."/>
            <person name="Lee J."/>
        </authorList>
    </citation>
    <scope>NUCLEOTIDE SEQUENCE [LARGE SCALE GENOMIC DNA]</scope>
    <source>
        <strain evidence="4 5">HS21</strain>
    </source>
</reference>
<evidence type="ECO:0000313" key="5">
    <source>
        <dbReference type="Proteomes" id="UP000289856"/>
    </source>
</evidence>
<dbReference type="SUPFAM" id="SSF55383">
    <property type="entry name" value="Copper amine oxidase, domain N"/>
    <property type="match status" value="1"/>
</dbReference>
<name>A0A3T1DBN4_9BACL</name>
<dbReference type="Gene3D" id="3.40.33.10">
    <property type="entry name" value="CAP"/>
    <property type="match status" value="1"/>
</dbReference>
<dbReference type="Proteomes" id="UP000289856">
    <property type="component" value="Chromosome"/>
</dbReference>
<organism evidence="4 5">
    <name type="scientific">Cohnella abietis</name>
    <dbReference type="NCBI Taxonomy" id="2507935"/>
    <lineage>
        <taxon>Bacteria</taxon>
        <taxon>Bacillati</taxon>
        <taxon>Bacillota</taxon>
        <taxon>Bacilli</taxon>
        <taxon>Bacillales</taxon>
        <taxon>Paenibacillaceae</taxon>
        <taxon>Cohnella</taxon>
    </lineage>
</organism>
<dbReference type="Gene3D" id="3.30.457.10">
    <property type="entry name" value="Copper amine oxidase-like, N-terminal domain"/>
    <property type="match status" value="1"/>
</dbReference>
<dbReference type="KEGG" id="cohn:KCTCHS21_49400"/>
<protein>
    <recommendedName>
        <fullName evidence="6">Copper amine oxidase-like N-terminal domain-containing protein</fullName>
    </recommendedName>
</protein>
<dbReference type="PANTHER" id="PTHR31157:SF1">
    <property type="entry name" value="SCP DOMAIN-CONTAINING PROTEIN"/>
    <property type="match status" value="1"/>
</dbReference>
<dbReference type="InterPro" id="IPR014044">
    <property type="entry name" value="CAP_dom"/>
</dbReference>
<dbReference type="Pfam" id="PF00188">
    <property type="entry name" value="CAP"/>
    <property type="match status" value="1"/>
</dbReference>
<feature type="domain" description="Copper amine oxidase-like N-terminal" evidence="3">
    <location>
        <begin position="404"/>
        <end position="511"/>
    </location>
</feature>
<gene>
    <name evidence="4" type="ORF">KCTCHS21_49400</name>
</gene>
<dbReference type="SUPFAM" id="SSF55797">
    <property type="entry name" value="PR-1-like"/>
    <property type="match status" value="1"/>
</dbReference>
<dbReference type="PANTHER" id="PTHR31157">
    <property type="entry name" value="SCP DOMAIN-CONTAINING PROTEIN"/>
    <property type="match status" value="1"/>
</dbReference>
<evidence type="ECO:0000256" key="1">
    <source>
        <dbReference type="SAM" id="SignalP"/>
    </source>
</evidence>
<dbReference type="InterPro" id="IPR012854">
    <property type="entry name" value="Cu_amine_oxidase-like_N"/>
</dbReference>
<feature type="chain" id="PRO_5038486759" description="Copper amine oxidase-like N-terminal domain-containing protein" evidence="1">
    <location>
        <begin position="24"/>
        <end position="658"/>
    </location>
</feature>
<feature type="signal peptide" evidence="1">
    <location>
        <begin position="1"/>
        <end position="23"/>
    </location>
</feature>
<keyword evidence="1" id="KW-0732">Signal</keyword>
<dbReference type="InterPro" id="IPR036582">
    <property type="entry name" value="Mao_N_sf"/>
</dbReference>
<accession>A0A3T1DBN4</accession>
<feature type="domain" description="SCP" evidence="2">
    <location>
        <begin position="148"/>
        <end position="264"/>
    </location>
</feature>
<dbReference type="AlphaFoldDB" id="A0A3T1DBN4"/>
<keyword evidence="5" id="KW-1185">Reference proteome</keyword>
<dbReference type="InterPro" id="IPR035940">
    <property type="entry name" value="CAP_sf"/>
</dbReference>